<evidence type="ECO:0000256" key="19">
    <source>
        <dbReference type="SAM" id="SignalP"/>
    </source>
</evidence>
<dbReference type="HOGENOM" id="CLU_077117_0_0_4"/>
<evidence type="ECO:0000256" key="3">
    <source>
        <dbReference type="ARBA" id="ARBA00004927"/>
    </source>
</evidence>
<feature type="chain" id="PRO_5002109291" description="CDP-diacylglycerol pyrophosphatase" evidence="19">
    <location>
        <begin position="27"/>
        <end position="248"/>
    </location>
</feature>
<dbReference type="KEGG" id="bgp:BGL_1c11310"/>
<evidence type="ECO:0000256" key="6">
    <source>
        <dbReference type="ARBA" id="ARBA00012375"/>
    </source>
</evidence>
<evidence type="ECO:0000256" key="16">
    <source>
        <dbReference type="ARBA" id="ARBA00023264"/>
    </source>
</evidence>
<dbReference type="AlphaFoldDB" id="A0A0B6RQJ5"/>
<proteinExistence type="inferred from homology"/>
<feature type="signal peptide" evidence="19">
    <location>
        <begin position="1"/>
        <end position="26"/>
    </location>
</feature>
<evidence type="ECO:0000256" key="7">
    <source>
        <dbReference type="ARBA" id="ARBA00019608"/>
    </source>
</evidence>
<evidence type="ECO:0000256" key="13">
    <source>
        <dbReference type="ARBA" id="ARBA00023098"/>
    </source>
</evidence>
<comment type="catalytic activity">
    <reaction evidence="1">
        <text>a CDP-1,2-diacyl-sn-glycerol + H2O = a 1,2-diacyl-sn-glycero-3-phosphate + CMP + 2 H(+)</text>
        <dbReference type="Rhea" id="RHEA:15221"/>
        <dbReference type="ChEBI" id="CHEBI:15377"/>
        <dbReference type="ChEBI" id="CHEBI:15378"/>
        <dbReference type="ChEBI" id="CHEBI:58332"/>
        <dbReference type="ChEBI" id="CHEBI:58608"/>
        <dbReference type="ChEBI" id="CHEBI:60377"/>
        <dbReference type="EC" id="3.6.1.26"/>
    </reaction>
</comment>
<evidence type="ECO:0000256" key="12">
    <source>
        <dbReference type="ARBA" id="ARBA00022989"/>
    </source>
</evidence>
<evidence type="ECO:0000256" key="10">
    <source>
        <dbReference type="ARBA" id="ARBA00022692"/>
    </source>
</evidence>
<dbReference type="PIRSF" id="PIRSF001273">
    <property type="entry name" value="CDH"/>
    <property type="match status" value="1"/>
</dbReference>
<evidence type="ECO:0000256" key="14">
    <source>
        <dbReference type="ARBA" id="ARBA00023136"/>
    </source>
</evidence>
<evidence type="ECO:0000256" key="18">
    <source>
        <dbReference type="ARBA" id="ARBA00032892"/>
    </source>
</evidence>
<evidence type="ECO:0000256" key="5">
    <source>
        <dbReference type="ARBA" id="ARBA00006435"/>
    </source>
</evidence>
<dbReference type="GO" id="GO:0008654">
    <property type="term" value="P:phospholipid biosynthetic process"/>
    <property type="evidence" value="ECO:0007669"/>
    <property type="project" value="UniProtKB-KW"/>
</dbReference>
<sequence length="248" mass="27289">MLRSLAVPGGAILACLLLLPSPRARAADPDFLWNRLSQQCLPRYLADHDPGPCARVDPERGYALYKVDGDRYQYLLLPTVRVTGIEDARLQAPDVPDYFQFAWQARARVRERLGRPLPDTDVALTVNAANARSQNQLHIHVSCLKPAARAVLGRLDATRLGDGWFTLPEPLAGRRYEARKLSAAQLAATNLFALVGEHVAAGHRRLAYTGIALVNLAPDTFLVLEATGGFWRGVPAEEIQDHACRIAQ</sequence>
<keyword evidence="14" id="KW-0472">Membrane</keyword>
<comment type="similarity">
    <text evidence="5">Belongs to the Cdh family.</text>
</comment>
<dbReference type="Gene3D" id="3.30.428.30">
    <property type="entry name" value="HIT family - CDH-like"/>
    <property type="match status" value="1"/>
</dbReference>
<dbReference type="PROSITE" id="PS51257">
    <property type="entry name" value="PROKAR_LIPOPROTEIN"/>
    <property type="match status" value="1"/>
</dbReference>
<dbReference type="GO" id="GO:0046342">
    <property type="term" value="P:CDP-diacylglycerol catabolic process"/>
    <property type="evidence" value="ECO:0007669"/>
    <property type="project" value="UniProtKB-UniPathway"/>
</dbReference>
<evidence type="ECO:0000313" key="20">
    <source>
        <dbReference type="EMBL" id="AJK45653.1"/>
    </source>
</evidence>
<dbReference type="InterPro" id="IPR036265">
    <property type="entry name" value="HIT-like_sf"/>
</dbReference>
<evidence type="ECO:0000256" key="4">
    <source>
        <dbReference type="ARBA" id="ARBA00005189"/>
    </source>
</evidence>
<evidence type="ECO:0000256" key="1">
    <source>
        <dbReference type="ARBA" id="ARBA00001007"/>
    </source>
</evidence>
<keyword evidence="12" id="KW-1133">Transmembrane helix</keyword>
<evidence type="ECO:0000256" key="2">
    <source>
        <dbReference type="ARBA" id="ARBA00004162"/>
    </source>
</evidence>
<keyword evidence="15" id="KW-0594">Phospholipid biosynthesis</keyword>
<keyword evidence="10" id="KW-0812">Transmembrane</keyword>
<comment type="pathway">
    <text evidence="4">Lipid metabolism.</text>
</comment>
<dbReference type="EMBL" id="CP002580">
    <property type="protein sequence ID" value="AJK45653.1"/>
    <property type="molecule type" value="Genomic_DNA"/>
</dbReference>
<gene>
    <name evidence="20" type="primary">cdh</name>
    <name evidence="20" type="ORF">BGL_1c11310</name>
</gene>
<evidence type="ECO:0000256" key="15">
    <source>
        <dbReference type="ARBA" id="ARBA00023209"/>
    </source>
</evidence>
<name>A0A0B6RQJ5_BURPL</name>
<evidence type="ECO:0000256" key="11">
    <source>
        <dbReference type="ARBA" id="ARBA00022801"/>
    </source>
</evidence>
<keyword evidence="19" id="KW-0732">Signal</keyword>
<evidence type="ECO:0000256" key="8">
    <source>
        <dbReference type="ARBA" id="ARBA00022475"/>
    </source>
</evidence>
<reference evidence="21" key="1">
    <citation type="submission" date="2011-03" db="EMBL/GenBank/DDBJ databases">
        <authorList>
            <person name="Voget S."/>
            <person name="Streit W.R."/>
            <person name="Jaeger K.E."/>
            <person name="Daniel R."/>
        </authorList>
    </citation>
    <scope>NUCLEOTIDE SEQUENCE [LARGE SCALE GENOMIC DNA]</scope>
    <source>
        <strain evidence="21">PG1</strain>
    </source>
</reference>
<dbReference type="EC" id="3.6.1.26" evidence="6"/>
<keyword evidence="11 20" id="KW-0378">Hydrolase</keyword>
<keyword evidence="21" id="KW-1185">Reference proteome</keyword>
<organism evidence="20 21">
    <name type="scientific">Burkholderia plantarii</name>
    <dbReference type="NCBI Taxonomy" id="41899"/>
    <lineage>
        <taxon>Bacteria</taxon>
        <taxon>Pseudomonadati</taxon>
        <taxon>Pseudomonadota</taxon>
        <taxon>Betaproteobacteria</taxon>
        <taxon>Burkholderiales</taxon>
        <taxon>Burkholderiaceae</taxon>
        <taxon>Burkholderia</taxon>
    </lineage>
</organism>
<keyword evidence="13" id="KW-0443">Lipid metabolism</keyword>
<evidence type="ECO:0000313" key="21">
    <source>
        <dbReference type="Proteomes" id="UP000031838"/>
    </source>
</evidence>
<comment type="pathway">
    <text evidence="3">Phospholipid metabolism; CDP-diacylglycerol degradation; phosphatidate from CDP-diacylglycerol: step 1/1.</text>
</comment>
<dbReference type="GO" id="GO:0005886">
    <property type="term" value="C:plasma membrane"/>
    <property type="evidence" value="ECO:0007669"/>
    <property type="project" value="UniProtKB-SubCell"/>
</dbReference>
<dbReference type="RefSeq" id="WP_080937092.1">
    <property type="nucleotide sequence ID" value="NZ_CP002580.1"/>
</dbReference>
<protein>
    <recommendedName>
        <fullName evidence="7">CDP-diacylglycerol pyrophosphatase</fullName>
        <ecNumber evidence="6">3.6.1.26</ecNumber>
    </recommendedName>
    <alternativeName>
        <fullName evidence="17">CDP-diacylglycerol phosphatidylhydrolase</fullName>
    </alternativeName>
    <alternativeName>
        <fullName evidence="18">CDP-diglyceride hydrolase</fullName>
    </alternativeName>
</protein>
<keyword evidence="8" id="KW-1003">Cell membrane</keyword>
<evidence type="ECO:0000256" key="9">
    <source>
        <dbReference type="ARBA" id="ARBA00022516"/>
    </source>
</evidence>
<dbReference type="InterPro" id="IPR003763">
    <property type="entry name" value="CDP-diacylglyc_Pase"/>
</dbReference>
<keyword evidence="9" id="KW-0444">Lipid biosynthesis</keyword>
<dbReference type="UniPathway" id="UPA00609">
    <property type="reaction ID" value="UER00664"/>
</dbReference>
<dbReference type="Pfam" id="PF02611">
    <property type="entry name" value="CDH"/>
    <property type="match status" value="1"/>
</dbReference>
<evidence type="ECO:0000256" key="17">
    <source>
        <dbReference type="ARBA" id="ARBA00032888"/>
    </source>
</evidence>
<dbReference type="Proteomes" id="UP000031838">
    <property type="component" value="Chromosome 1"/>
</dbReference>
<dbReference type="SUPFAM" id="SSF54197">
    <property type="entry name" value="HIT-like"/>
    <property type="match status" value="1"/>
</dbReference>
<reference evidence="20 21" key="2">
    <citation type="journal article" date="2016" name="Appl. Microbiol. Biotechnol.">
        <title>Mutations improving production and secretion of extracellular lipase by Burkholderia glumae PG1.</title>
        <authorList>
            <person name="Knapp A."/>
            <person name="Voget S."/>
            <person name="Gao R."/>
            <person name="Zaburannyi N."/>
            <person name="Krysciak D."/>
            <person name="Breuer M."/>
            <person name="Hauer B."/>
            <person name="Streit W.R."/>
            <person name="Muller R."/>
            <person name="Daniel R."/>
            <person name="Jaeger K.E."/>
        </authorList>
    </citation>
    <scope>NUCLEOTIDE SEQUENCE [LARGE SCALE GENOMIC DNA]</scope>
    <source>
        <strain evidence="20 21">PG1</strain>
    </source>
</reference>
<comment type="subcellular location">
    <subcellularLocation>
        <location evidence="2">Cell membrane</location>
        <topology evidence="2">Single-pass membrane protein</topology>
    </subcellularLocation>
</comment>
<dbReference type="GO" id="GO:0008715">
    <property type="term" value="F:CDP-diacylglycerol diphosphatase activity"/>
    <property type="evidence" value="ECO:0007669"/>
    <property type="project" value="UniProtKB-EC"/>
</dbReference>
<keyword evidence="16" id="KW-1208">Phospholipid metabolism</keyword>
<accession>A0A0B6RQJ5</accession>